<proteinExistence type="predicted"/>
<organism evidence="1 2">
    <name type="scientific">Granulicella mallensis</name>
    <dbReference type="NCBI Taxonomy" id="940614"/>
    <lineage>
        <taxon>Bacteria</taxon>
        <taxon>Pseudomonadati</taxon>
        <taxon>Acidobacteriota</taxon>
        <taxon>Terriglobia</taxon>
        <taxon>Terriglobales</taxon>
        <taxon>Acidobacteriaceae</taxon>
        <taxon>Granulicella</taxon>
    </lineage>
</organism>
<dbReference type="Proteomes" id="UP000584867">
    <property type="component" value="Unassembled WGS sequence"/>
</dbReference>
<protein>
    <recommendedName>
        <fullName evidence="3">Nucleotidyltransferase family protein</fullName>
    </recommendedName>
</protein>
<evidence type="ECO:0000313" key="2">
    <source>
        <dbReference type="Proteomes" id="UP000584867"/>
    </source>
</evidence>
<sequence>MQRLHTNPEDYPLSRAQQLREAVLLTFCDPMPAECERLQSLSGREWRSLLTWLDTSGTALYFLDRLTELGRCEMLPLEVLARLQQNLLDNTERTGGMIAESNAIHLSFQNAGLSYAALKGFSLWPVSVPKPELRSQLDLDFLISARCAPEARRILEARGFRLKAISGRSWEFKTSEPGKASLESLYKSTPHRSVELHLEADDLGPDSLLARTEKLCFHDVCMPVLHPVDLFLGQGLHLYKHVCEEFWRSAHLIEFRRHVLARYHDAAFWQELRKLAEGNLRASVGLGVITLLTSHTMGDFAPEGLTCWTVDRLPVRIRLWVERYGRRSAVASHPGGKLYLLLQQELERAGLRSKRSLRQALLPNRLPPAIALGSANETLRARLVRRARQTYFTLLRLRFHLVEGLRYLWESTRWQHYVDGLDR</sequence>
<gene>
    <name evidence="1" type="ORF">HDF15_004738</name>
</gene>
<reference evidence="1 2" key="1">
    <citation type="submission" date="2020-08" db="EMBL/GenBank/DDBJ databases">
        <title>Genomic Encyclopedia of Type Strains, Phase IV (KMG-V): Genome sequencing to study the core and pangenomes of soil and plant-associated prokaryotes.</title>
        <authorList>
            <person name="Whitman W."/>
        </authorList>
    </citation>
    <scope>NUCLEOTIDE SEQUENCE [LARGE SCALE GENOMIC DNA]</scope>
    <source>
        <strain evidence="1 2">X5P3</strain>
    </source>
</reference>
<dbReference type="InterPro" id="IPR039498">
    <property type="entry name" value="NTP_transf_5"/>
</dbReference>
<name>A0A7W8EC63_9BACT</name>
<evidence type="ECO:0008006" key="3">
    <source>
        <dbReference type="Google" id="ProtNLM"/>
    </source>
</evidence>
<comment type="caution">
    <text evidence="1">The sequence shown here is derived from an EMBL/GenBank/DDBJ whole genome shotgun (WGS) entry which is preliminary data.</text>
</comment>
<dbReference type="RefSeq" id="WP_184259847.1">
    <property type="nucleotide sequence ID" value="NZ_JACHIO010000027.1"/>
</dbReference>
<dbReference type="EMBL" id="JACHIO010000027">
    <property type="protein sequence ID" value="MBB5066361.1"/>
    <property type="molecule type" value="Genomic_DNA"/>
</dbReference>
<dbReference type="Pfam" id="PF14907">
    <property type="entry name" value="NTP_transf_5"/>
    <property type="match status" value="1"/>
</dbReference>
<accession>A0A7W8EC63</accession>
<dbReference type="AlphaFoldDB" id="A0A7W8EC63"/>
<evidence type="ECO:0000313" key="1">
    <source>
        <dbReference type="EMBL" id="MBB5066361.1"/>
    </source>
</evidence>